<sequence length="488" mass="55560">MATFNSPATYNPPLIAQEISCVYPISDTYGPTPRYLYYVCLFLSFWAPRYGWLAHAVLGAAVAYAATAAVQTFILLSARLVPAPVQNVTIPYISSTNLTGYFAGIKALVTNRSYVEVQPDYLELDIDAVTSVVITAYLVGLPLQCWSRITRASTVLHRLVLVWNLVMLAASISVLILWPHLNVAPAQYRFCYANVDDGDSFQNSNGWDKHYWDQTWNQTVWKLFGQPLLDNRLWFNYTSNCMYPCFSTSQILRQATSLKASALTPNAPGAKLHTDAGYGSDDFQPLIYTAITSFTAAQLFLLAMGRLKFCTERVPIYEPRQLWTRRKEIWQSFNGDFKRGWVHLMNFLRSPQTSLSLKTPRQWNSNHTSIRQHPLFLFSLDLLVILVLFAAMLFGPLTVIAFIIWIEHYIHQDGAPTESPRAVGQWGITVQLGVVLFAACVLRLKYRVASEEEVRREIEHRTEELDKLKIIADQKRLRLLSQVEEQNK</sequence>
<feature type="transmembrane region" description="Helical" evidence="1">
    <location>
        <begin position="426"/>
        <end position="446"/>
    </location>
</feature>
<feature type="transmembrane region" description="Helical" evidence="1">
    <location>
        <begin position="375"/>
        <end position="406"/>
    </location>
</feature>
<gene>
    <name evidence="2" type="ORF">PV06_02844</name>
</gene>
<accession>A0A0D2DX88</accession>
<dbReference type="GeneID" id="27354918"/>
<dbReference type="HOGENOM" id="CLU_043546_0_0_1"/>
<evidence type="ECO:0000313" key="3">
    <source>
        <dbReference type="Proteomes" id="UP000053342"/>
    </source>
</evidence>
<reference evidence="2 3" key="1">
    <citation type="submission" date="2015-01" db="EMBL/GenBank/DDBJ databases">
        <title>The Genome Sequence of Exophiala oligosperma CBS72588.</title>
        <authorList>
            <consortium name="The Broad Institute Genomics Platform"/>
            <person name="Cuomo C."/>
            <person name="de Hoog S."/>
            <person name="Gorbushina A."/>
            <person name="Stielow B."/>
            <person name="Teixiera M."/>
            <person name="Abouelleil A."/>
            <person name="Chapman S.B."/>
            <person name="Priest M."/>
            <person name="Young S.K."/>
            <person name="Wortman J."/>
            <person name="Nusbaum C."/>
            <person name="Birren B."/>
        </authorList>
    </citation>
    <scope>NUCLEOTIDE SEQUENCE [LARGE SCALE GENOMIC DNA]</scope>
    <source>
        <strain evidence="2 3">CBS 72588</strain>
    </source>
</reference>
<feature type="transmembrane region" description="Helical" evidence="1">
    <location>
        <begin position="159"/>
        <end position="178"/>
    </location>
</feature>
<organism evidence="2 3">
    <name type="scientific">Exophiala oligosperma</name>
    <dbReference type="NCBI Taxonomy" id="215243"/>
    <lineage>
        <taxon>Eukaryota</taxon>
        <taxon>Fungi</taxon>
        <taxon>Dikarya</taxon>
        <taxon>Ascomycota</taxon>
        <taxon>Pezizomycotina</taxon>
        <taxon>Eurotiomycetes</taxon>
        <taxon>Chaetothyriomycetidae</taxon>
        <taxon>Chaetothyriales</taxon>
        <taxon>Herpotrichiellaceae</taxon>
        <taxon>Exophiala</taxon>
    </lineage>
</organism>
<keyword evidence="1" id="KW-0812">Transmembrane</keyword>
<dbReference type="RefSeq" id="XP_016267476.1">
    <property type="nucleotide sequence ID" value="XM_016403579.1"/>
</dbReference>
<keyword evidence="3" id="KW-1185">Reference proteome</keyword>
<feature type="transmembrane region" description="Helical" evidence="1">
    <location>
        <begin position="128"/>
        <end position="147"/>
    </location>
</feature>
<feature type="transmembrane region" description="Helical" evidence="1">
    <location>
        <begin position="52"/>
        <end position="76"/>
    </location>
</feature>
<dbReference type="OrthoDB" id="4117575at2759"/>
<name>A0A0D2DX88_9EURO</name>
<dbReference type="AlphaFoldDB" id="A0A0D2DX88"/>
<evidence type="ECO:0000313" key="2">
    <source>
        <dbReference type="EMBL" id="KIW47260.1"/>
    </source>
</evidence>
<dbReference type="EMBL" id="KN847333">
    <property type="protein sequence ID" value="KIW47260.1"/>
    <property type="molecule type" value="Genomic_DNA"/>
</dbReference>
<keyword evidence="1" id="KW-0472">Membrane</keyword>
<feature type="transmembrane region" description="Helical" evidence="1">
    <location>
        <begin position="286"/>
        <end position="304"/>
    </location>
</feature>
<dbReference type="Proteomes" id="UP000053342">
    <property type="component" value="Unassembled WGS sequence"/>
</dbReference>
<evidence type="ECO:0000256" key="1">
    <source>
        <dbReference type="SAM" id="Phobius"/>
    </source>
</evidence>
<dbReference type="VEuPathDB" id="FungiDB:PV06_02844"/>
<protein>
    <submittedName>
        <fullName evidence="2">Uncharacterized protein</fullName>
    </submittedName>
</protein>
<proteinExistence type="predicted"/>
<keyword evidence="1" id="KW-1133">Transmembrane helix</keyword>